<accession>A0A8C1UAX3</accession>
<comment type="subcellular location">
    <subcellularLocation>
        <location evidence="1">Membrane</location>
        <topology evidence="1">Multi-pass membrane protein</topology>
    </subcellularLocation>
</comment>
<evidence type="ECO:0000313" key="7">
    <source>
        <dbReference type="Ensembl" id="ENSCCRP00015034464.1"/>
    </source>
</evidence>
<keyword evidence="3" id="KW-0812">Transmembrane</keyword>
<keyword evidence="5" id="KW-1133">Transmembrane helix</keyword>
<dbReference type="Proteomes" id="UP000694700">
    <property type="component" value="Unplaced"/>
</dbReference>
<dbReference type="InterPro" id="IPR007007">
    <property type="entry name" value="Ninjurin"/>
</dbReference>
<dbReference type="PANTHER" id="PTHR12316">
    <property type="entry name" value="NINJURIN-RELATED"/>
    <property type="match status" value="1"/>
</dbReference>
<dbReference type="PANTHER" id="PTHR12316:SF17">
    <property type="entry name" value="NINJURIN C, ISOFORM D"/>
    <property type="match status" value="1"/>
</dbReference>
<sequence>MTKRLSTKQYNLIHSHYIHLGLSHTPLNMNHYANKKSALESMLDMALLMANASQLKAVLEQGPKFTLYSSLNMLLHQTNIISTTFLTELQVIVLFLFLLFEPLLSVTAQWNIYR</sequence>
<proteinExistence type="inferred from homology"/>
<keyword evidence="6" id="KW-0472">Membrane</keyword>
<evidence type="ECO:0000256" key="6">
    <source>
        <dbReference type="ARBA" id="ARBA00023136"/>
    </source>
</evidence>
<dbReference type="Ensembl" id="ENSCCRT00015035667.1">
    <property type="protein sequence ID" value="ENSCCRP00015034464.1"/>
    <property type="gene ID" value="ENSCCRG00015014359.1"/>
</dbReference>
<keyword evidence="4" id="KW-0130">Cell adhesion</keyword>
<dbReference type="Pfam" id="PF04923">
    <property type="entry name" value="Ninjurin"/>
    <property type="match status" value="1"/>
</dbReference>
<evidence type="ECO:0000313" key="8">
    <source>
        <dbReference type="Proteomes" id="UP000694700"/>
    </source>
</evidence>
<name>A0A8C1UAX3_CYPCA</name>
<evidence type="ECO:0000256" key="3">
    <source>
        <dbReference type="ARBA" id="ARBA00022692"/>
    </source>
</evidence>
<dbReference type="AlphaFoldDB" id="A0A8C1UAX3"/>
<evidence type="ECO:0000256" key="1">
    <source>
        <dbReference type="ARBA" id="ARBA00004141"/>
    </source>
</evidence>
<evidence type="ECO:0000256" key="2">
    <source>
        <dbReference type="ARBA" id="ARBA00008141"/>
    </source>
</evidence>
<evidence type="ECO:0000256" key="4">
    <source>
        <dbReference type="ARBA" id="ARBA00022889"/>
    </source>
</evidence>
<reference evidence="7" key="1">
    <citation type="submission" date="2025-08" db="UniProtKB">
        <authorList>
            <consortium name="Ensembl"/>
        </authorList>
    </citation>
    <scope>IDENTIFICATION</scope>
</reference>
<protein>
    <submittedName>
        <fullName evidence="7">Uncharacterized protein</fullName>
    </submittedName>
</protein>
<organism evidence="7 8">
    <name type="scientific">Cyprinus carpio</name>
    <name type="common">Common carp</name>
    <dbReference type="NCBI Taxonomy" id="7962"/>
    <lineage>
        <taxon>Eukaryota</taxon>
        <taxon>Metazoa</taxon>
        <taxon>Chordata</taxon>
        <taxon>Craniata</taxon>
        <taxon>Vertebrata</taxon>
        <taxon>Euteleostomi</taxon>
        <taxon>Actinopterygii</taxon>
        <taxon>Neopterygii</taxon>
        <taxon>Teleostei</taxon>
        <taxon>Ostariophysi</taxon>
        <taxon>Cypriniformes</taxon>
        <taxon>Cyprinidae</taxon>
        <taxon>Cyprininae</taxon>
        <taxon>Cyprinus</taxon>
    </lineage>
</organism>
<dbReference type="GO" id="GO:0007155">
    <property type="term" value="P:cell adhesion"/>
    <property type="evidence" value="ECO:0007669"/>
    <property type="project" value="UniProtKB-KW"/>
</dbReference>
<evidence type="ECO:0000256" key="5">
    <source>
        <dbReference type="ARBA" id="ARBA00022989"/>
    </source>
</evidence>
<comment type="similarity">
    <text evidence="2">Belongs to the ninjurin family.</text>
</comment>
<dbReference type="GO" id="GO:0042246">
    <property type="term" value="P:tissue regeneration"/>
    <property type="evidence" value="ECO:0007669"/>
    <property type="project" value="InterPro"/>
</dbReference>
<dbReference type="GO" id="GO:0016020">
    <property type="term" value="C:membrane"/>
    <property type="evidence" value="ECO:0007669"/>
    <property type="project" value="UniProtKB-SubCell"/>
</dbReference>